<organism evidence="1 2">
    <name type="scientific">Lepidopterella palustris CBS 459.81</name>
    <dbReference type="NCBI Taxonomy" id="1314670"/>
    <lineage>
        <taxon>Eukaryota</taxon>
        <taxon>Fungi</taxon>
        <taxon>Dikarya</taxon>
        <taxon>Ascomycota</taxon>
        <taxon>Pezizomycotina</taxon>
        <taxon>Dothideomycetes</taxon>
        <taxon>Pleosporomycetidae</taxon>
        <taxon>Mytilinidiales</taxon>
        <taxon>Argynnaceae</taxon>
        <taxon>Lepidopterella</taxon>
    </lineage>
</organism>
<sequence length="128" mass="14795">MSQTASLIHNALIRTHHITSRKKIAHLKKSADKNSCYVLLRRGGPPGIMYCEGNESGVKDWVASVQKLRYKDYQLVARPSQLGNPTEKPFRRPNPRWFEEVTSVKEFGAKMEEYGTKLWWRRAMGYSP</sequence>
<accession>A0A8E2E3Z2</accession>
<reference evidence="1 2" key="1">
    <citation type="journal article" date="2016" name="Nat. Commun.">
        <title>Ectomycorrhizal ecology is imprinted in the genome of the dominant symbiotic fungus Cenococcum geophilum.</title>
        <authorList>
            <consortium name="DOE Joint Genome Institute"/>
            <person name="Peter M."/>
            <person name="Kohler A."/>
            <person name="Ohm R.A."/>
            <person name="Kuo A."/>
            <person name="Krutzmann J."/>
            <person name="Morin E."/>
            <person name="Arend M."/>
            <person name="Barry K.W."/>
            <person name="Binder M."/>
            <person name="Choi C."/>
            <person name="Clum A."/>
            <person name="Copeland A."/>
            <person name="Grisel N."/>
            <person name="Haridas S."/>
            <person name="Kipfer T."/>
            <person name="LaButti K."/>
            <person name="Lindquist E."/>
            <person name="Lipzen A."/>
            <person name="Maire R."/>
            <person name="Meier B."/>
            <person name="Mihaltcheva S."/>
            <person name="Molinier V."/>
            <person name="Murat C."/>
            <person name="Poggeler S."/>
            <person name="Quandt C.A."/>
            <person name="Sperisen C."/>
            <person name="Tritt A."/>
            <person name="Tisserant E."/>
            <person name="Crous P.W."/>
            <person name="Henrissat B."/>
            <person name="Nehls U."/>
            <person name="Egli S."/>
            <person name="Spatafora J.W."/>
            <person name="Grigoriev I.V."/>
            <person name="Martin F.M."/>
        </authorList>
    </citation>
    <scope>NUCLEOTIDE SEQUENCE [LARGE SCALE GENOMIC DNA]</scope>
    <source>
        <strain evidence="1 2">CBS 459.81</strain>
    </source>
</reference>
<dbReference type="CDD" id="cd24163">
    <property type="entry name" value="RWDD2_C"/>
    <property type="match status" value="1"/>
</dbReference>
<dbReference type="AlphaFoldDB" id="A0A8E2E3Z2"/>
<name>A0A8E2E3Z2_9PEZI</name>
<evidence type="ECO:0000313" key="2">
    <source>
        <dbReference type="Proteomes" id="UP000250266"/>
    </source>
</evidence>
<dbReference type="EMBL" id="KV745175">
    <property type="protein sequence ID" value="OCK76838.1"/>
    <property type="molecule type" value="Genomic_DNA"/>
</dbReference>
<dbReference type="Proteomes" id="UP000250266">
    <property type="component" value="Unassembled WGS sequence"/>
</dbReference>
<protein>
    <submittedName>
        <fullName evidence="1">Uncharacterized protein</fullName>
    </submittedName>
</protein>
<gene>
    <name evidence="1" type="ORF">K432DRAFT_418985</name>
</gene>
<proteinExistence type="predicted"/>
<evidence type="ECO:0000313" key="1">
    <source>
        <dbReference type="EMBL" id="OCK76838.1"/>
    </source>
</evidence>
<dbReference type="OrthoDB" id="432412at2759"/>
<keyword evidence="2" id="KW-1185">Reference proteome</keyword>
<dbReference type="InterPro" id="IPR059181">
    <property type="entry name" value="RWDD2A-B_C"/>
</dbReference>